<protein>
    <submittedName>
        <fullName evidence="6">Type II toxin-antitoxin system HipA family toxin</fullName>
    </submittedName>
</protein>
<dbReference type="Proteomes" id="UP000307087">
    <property type="component" value="Unassembled WGS sequence"/>
</dbReference>
<dbReference type="PANTHER" id="PTHR37419:SF1">
    <property type="entry name" value="SERINE_THREONINE-PROTEIN KINASE TOXIN HIPA"/>
    <property type="match status" value="1"/>
</dbReference>
<evidence type="ECO:0000256" key="2">
    <source>
        <dbReference type="ARBA" id="ARBA00022679"/>
    </source>
</evidence>
<reference evidence="6 7" key="1">
    <citation type="journal article" date="2009" name="Int. J. Syst. Evol. Microbiol.">
        <title>Nocardioides caeni sp. nov., isolated from wastewater.</title>
        <authorList>
            <person name="Yoon J.H."/>
            <person name="Kang S.J."/>
            <person name="Park S."/>
            <person name="Kim W."/>
            <person name="Oh T.K."/>
        </authorList>
    </citation>
    <scope>NUCLEOTIDE SEQUENCE [LARGE SCALE GENOMIC DNA]</scope>
    <source>
        <strain evidence="6 7">DSM 23134</strain>
    </source>
</reference>
<dbReference type="AlphaFoldDB" id="A0A4S8N350"/>
<dbReference type="InterPro" id="IPR012893">
    <property type="entry name" value="HipA-like_C"/>
</dbReference>
<evidence type="ECO:0000259" key="4">
    <source>
        <dbReference type="Pfam" id="PF07804"/>
    </source>
</evidence>
<proteinExistence type="inferred from homology"/>
<gene>
    <name evidence="6" type="ORF">E9934_13975</name>
</gene>
<dbReference type="NCBIfam" id="TIGR03071">
    <property type="entry name" value="couple_hipA"/>
    <property type="match status" value="1"/>
</dbReference>
<accession>A0A4S8N350</accession>
<dbReference type="GO" id="GO:0005829">
    <property type="term" value="C:cytosol"/>
    <property type="evidence" value="ECO:0007669"/>
    <property type="project" value="TreeGrafter"/>
</dbReference>
<feature type="domain" description="HipA N-terminal subdomain 1" evidence="5">
    <location>
        <begin position="37"/>
        <end position="135"/>
    </location>
</feature>
<evidence type="ECO:0000313" key="6">
    <source>
        <dbReference type="EMBL" id="THV10440.1"/>
    </source>
</evidence>
<evidence type="ECO:0000259" key="5">
    <source>
        <dbReference type="Pfam" id="PF13657"/>
    </source>
</evidence>
<name>A0A4S8N350_9ACTN</name>
<dbReference type="InterPro" id="IPR017508">
    <property type="entry name" value="HipA_N1"/>
</dbReference>
<comment type="similarity">
    <text evidence="1">Belongs to the HipA Ser/Thr kinase family.</text>
</comment>
<evidence type="ECO:0000256" key="3">
    <source>
        <dbReference type="ARBA" id="ARBA00022777"/>
    </source>
</evidence>
<keyword evidence="2" id="KW-0808">Transferase</keyword>
<organism evidence="6 7">
    <name type="scientific">Nocardioides caeni</name>
    <dbReference type="NCBI Taxonomy" id="574700"/>
    <lineage>
        <taxon>Bacteria</taxon>
        <taxon>Bacillati</taxon>
        <taxon>Actinomycetota</taxon>
        <taxon>Actinomycetes</taxon>
        <taxon>Propionibacteriales</taxon>
        <taxon>Nocardioidaceae</taxon>
        <taxon>Nocardioides</taxon>
    </lineage>
</organism>
<comment type="caution">
    <text evidence="6">The sequence shown here is derived from an EMBL/GenBank/DDBJ whole genome shotgun (WGS) entry which is preliminary data.</text>
</comment>
<keyword evidence="7" id="KW-1185">Reference proteome</keyword>
<dbReference type="PANTHER" id="PTHR37419">
    <property type="entry name" value="SERINE/THREONINE-PROTEIN KINASE TOXIN HIPA"/>
    <property type="match status" value="1"/>
</dbReference>
<keyword evidence="3" id="KW-0418">Kinase</keyword>
<feature type="domain" description="HipA-like C-terminal" evidence="4">
    <location>
        <begin position="175"/>
        <end position="397"/>
    </location>
</feature>
<sequence length="428" mass="46488">MTADRDGEGPAVDEGPEQIAAMLHPELESLKDVDRADVYKSGQLAAHLTRTSAGLIEFAYTRDWITHAGPPVASTLPVTTDVITMPGGALPAFFTGLLPEGRRLTELREGVKTSPDDELSLLLGVGSDTIGDVQVVPEGAELAAANPALSIVGYDLLSFRDVLRAAGLNPDRVGLPGVQDKLSAQMISLPVDARGRRQLLKLNPPRVRHLVENEHFFINAAKHAGIRTVDARIVADKDDELGLAVTRFDRIETPAGETLSLPVEDGCQVLGLPPASKYSIRTEELLLRLTGLCEAPIPAAAEFLTQIVQAYLSINGDAHAKNFSVMQDQTGRWQPTPAYDLPSTYFYDDHKLALSVSGEKGPNITGKKFLELGTTLGLRPRAIEKIIARTSDATEVWLEQIDVLPYPPDKLHGLKKAVQARLRFLRVR</sequence>
<dbReference type="EMBL" id="STGW01000010">
    <property type="protein sequence ID" value="THV10440.1"/>
    <property type="molecule type" value="Genomic_DNA"/>
</dbReference>
<dbReference type="GO" id="GO:0004674">
    <property type="term" value="F:protein serine/threonine kinase activity"/>
    <property type="evidence" value="ECO:0007669"/>
    <property type="project" value="TreeGrafter"/>
</dbReference>
<dbReference type="Pfam" id="PF07804">
    <property type="entry name" value="HipA_C"/>
    <property type="match status" value="1"/>
</dbReference>
<dbReference type="Pfam" id="PF13657">
    <property type="entry name" value="Couple_hipA"/>
    <property type="match status" value="1"/>
</dbReference>
<dbReference type="InterPro" id="IPR052028">
    <property type="entry name" value="HipA_Ser/Thr_kinase"/>
</dbReference>
<evidence type="ECO:0000256" key="1">
    <source>
        <dbReference type="ARBA" id="ARBA00010164"/>
    </source>
</evidence>
<evidence type="ECO:0000313" key="7">
    <source>
        <dbReference type="Proteomes" id="UP000307087"/>
    </source>
</evidence>